<dbReference type="PANTHER" id="PTHR35848:SF6">
    <property type="entry name" value="CUPIN TYPE-2 DOMAIN-CONTAINING PROTEIN"/>
    <property type="match status" value="1"/>
</dbReference>
<dbReference type="SUPFAM" id="SSF51182">
    <property type="entry name" value="RmlC-like cupins"/>
    <property type="match status" value="1"/>
</dbReference>
<dbReference type="GO" id="GO:0051213">
    <property type="term" value="F:dioxygenase activity"/>
    <property type="evidence" value="ECO:0007669"/>
    <property type="project" value="UniProtKB-KW"/>
</dbReference>
<comment type="caution">
    <text evidence="3">The sequence shown here is derived from an EMBL/GenBank/DDBJ whole genome shotgun (WGS) entry which is preliminary data.</text>
</comment>
<dbReference type="Pfam" id="PF07883">
    <property type="entry name" value="Cupin_2"/>
    <property type="match status" value="1"/>
</dbReference>
<protein>
    <submittedName>
        <fullName evidence="3">Quercetin dioxygenase-like cupin family protein</fullName>
    </submittedName>
</protein>
<sequence length="126" mass="13863">MGESRIARAKDNVTEEYPWGHLDWFVSGALGNSDTLTVGRCTIEPGQANHAHYHPNCDEVLHVLRGTIRHRLDDEYFEMSEGDTISIPSGRIHNATNVGAEQALLMITFSTPERQVVSADAGTTAE</sequence>
<dbReference type="CDD" id="cd02208">
    <property type="entry name" value="cupin_RmlC-like"/>
    <property type="match status" value="1"/>
</dbReference>
<dbReference type="InterPro" id="IPR014710">
    <property type="entry name" value="RmlC-like_jellyroll"/>
</dbReference>
<dbReference type="InterPro" id="IPR051610">
    <property type="entry name" value="GPI/OXD"/>
</dbReference>
<dbReference type="Proteomes" id="UP000638648">
    <property type="component" value="Unassembled WGS sequence"/>
</dbReference>
<proteinExistence type="predicted"/>
<evidence type="ECO:0000259" key="2">
    <source>
        <dbReference type="Pfam" id="PF07883"/>
    </source>
</evidence>
<dbReference type="Gene3D" id="2.60.120.10">
    <property type="entry name" value="Jelly Rolls"/>
    <property type="match status" value="1"/>
</dbReference>
<name>A0A927RJN4_9ACTN</name>
<keyword evidence="4" id="KW-1185">Reference proteome</keyword>
<evidence type="ECO:0000256" key="1">
    <source>
        <dbReference type="ARBA" id="ARBA00022723"/>
    </source>
</evidence>
<dbReference type="RefSeq" id="WP_192751339.1">
    <property type="nucleotide sequence ID" value="NZ_BAABJL010000197.1"/>
</dbReference>
<organism evidence="3 4">
    <name type="scientific">Actinopolymorpha pittospori</name>
    <dbReference type="NCBI Taxonomy" id="648752"/>
    <lineage>
        <taxon>Bacteria</taxon>
        <taxon>Bacillati</taxon>
        <taxon>Actinomycetota</taxon>
        <taxon>Actinomycetes</taxon>
        <taxon>Propionibacteriales</taxon>
        <taxon>Actinopolymorphaceae</taxon>
        <taxon>Actinopolymorpha</taxon>
    </lineage>
</organism>
<gene>
    <name evidence="3" type="ORF">HEB94_004229</name>
</gene>
<dbReference type="InterPro" id="IPR013096">
    <property type="entry name" value="Cupin_2"/>
</dbReference>
<dbReference type="GO" id="GO:0046872">
    <property type="term" value="F:metal ion binding"/>
    <property type="evidence" value="ECO:0007669"/>
    <property type="project" value="UniProtKB-KW"/>
</dbReference>
<keyword evidence="1" id="KW-0479">Metal-binding</keyword>
<keyword evidence="3" id="KW-0560">Oxidoreductase</keyword>
<evidence type="ECO:0000313" key="3">
    <source>
        <dbReference type="EMBL" id="MBE1607381.1"/>
    </source>
</evidence>
<dbReference type="EMBL" id="JADBEM010000001">
    <property type="protein sequence ID" value="MBE1607381.1"/>
    <property type="molecule type" value="Genomic_DNA"/>
</dbReference>
<reference evidence="3" key="1">
    <citation type="submission" date="2020-10" db="EMBL/GenBank/DDBJ databases">
        <title>Sequencing the genomes of 1000 actinobacteria strains.</title>
        <authorList>
            <person name="Klenk H.-P."/>
        </authorList>
    </citation>
    <scope>NUCLEOTIDE SEQUENCE</scope>
    <source>
        <strain evidence="3">DSM 45354</strain>
    </source>
</reference>
<dbReference type="InterPro" id="IPR011051">
    <property type="entry name" value="RmlC_Cupin_sf"/>
</dbReference>
<feature type="domain" description="Cupin type-2" evidence="2">
    <location>
        <begin position="40"/>
        <end position="106"/>
    </location>
</feature>
<keyword evidence="3" id="KW-0223">Dioxygenase</keyword>
<evidence type="ECO:0000313" key="4">
    <source>
        <dbReference type="Proteomes" id="UP000638648"/>
    </source>
</evidence>
<accession>A0A927RJN4</accession>
<dbReference type="PANTHER" id="PTHR35848">
    <property type="entry name" value="OXALATE-BINDING PROTEIN"/>
    <property type="match status" value="1"/>
</dbReference>
<dbReference type="AlphaFoldDB" id="A0A927RJN4"/>